<dbReference type="RefSeq" id="WP_122901012.1">
    <property type="nucleotide sequence ID" value="NZ_RHIB01000003.1"/>
</dbReference>
<feature type="region of interest" description="Disordered" evidence="1">
    <location>
        <begin position="106"/>
        <end position="133"/>
    </location>
</feature>
<evidence type="ECO:0000256" key="1">
    <source>
        <dbReference type="SAM" id="MobiDB-lite"/>
    </source>
</evidence>
<evidence type="ECO:0000313" key="2">
    <source>
        <dbReference type="EMBL" id="RNA67005.1"/>
    </source>
</evidence>
<organism evidence="2 3">
    <name type="scientific">Alteribacter keqinensis</name>
    <dbReference type="NCBI Taxonomy" id="2483800"/>
    <lineage>
        <taxon>Bacteria</taxon>
        <taxon>Bacillati</taxon>
        <taxon>Bacillota</taxon>
        <taxon>Bacilli</taxon>
        <taxon>Bacillales</taxon>
        <taxon>Bacillaceae</taxon>
        <taxon>Alteribacter</taxon>
    </lineage>
</organism>
<proteinExistence type="predicted"/>
<gene>
    <name evidence="2" type="ORF">EBO34_17595</name>
</gene>
<dbReference type="Proteomes" id="UP000278746">
    <property type="component" value="Unassembled WGS sequence"/>
</dbReference>
<comment type="caution">
    <text evidence="2">The sequence shown here is derived from an EMBL/GenBank/DDBJ whole genome shotgun (WGS) entry which is preliminary data.</text>
</comment>
<dbReference type="OrthoDB" id="1650483at2"/>
<feature type="compositionally biased region" description="Basic and acidic residues" evidence="1">
    <location>
        <begin position="106"/>
        <end position="123"/>
    </location>
</feature>
<evidence type="ECO:0000313" key="3">
    <source>
        <dbReference type="Proteomes" id="UP000278746"/>
    </source>
</evidence>
<dbReference type="Gene3D" id="1.10.287.1490">
    <property type="match status" value="1"/>
</dbReference>
<protein>
    <submittedName>
        <fullName evidence="2">Uncharacterized protein</fullName>
    </submittedName>
</protein>
<dbReference type="AlphaFoldDB" id="A0A3M7TN89"/>
<reference evidence="2 3" key="1">
    <citation type="submission" date="2018-10" db="EMBL/GenBank/DDBJ databases">
        <title>Bacillus Keqinensis sp. nov., a moderately halophilic bacterium isolated from a saline-alkaline lake.</title>
        <authorList>
            <person name="Wang H."/>
        </authorList>
    </citation>
    <scope>NUCLEOTIDE SEQUENCE [LARGE SCALE GENOMIC DNA]</scope>
    <source>
        <strain evidence="2 3">KQ-3</strain>
    </source>
</reference>
<dbReference type="EMBL" id="RHIB01000003">
    <property type="protein sequence ID" value="RNA67005.1"/>
    <property type="molecule type" value="Genomic_DNA"/>
</dbReference>
<dbReference type="PROSITE" id="PS51257">
    <property type="entry name" value="PROKAR_LIPOPROTEIN"/>
    <property type="match status" value="1"/>
</dbReference>
<accession>A0A3M7TN89</accession>
<name>A0A3M7TN89_9BACI</name>
<sequence length="244" mass="26703">MEMVKKGWENVWVWRVAAAVFLVLFFVSLASCNGARSEAGVARTVIGELDKERDRVSEQFEDARDRADALEAENEELAGAVGELEATVAELESFIEENNVEAAVAERDDAEKKRKAAESRAENLEGDLAEAEGNLEKKDKEISGLKAQLEEKEEEIIALKNPPPPKTEKLGAGKWTAGEHIAPGRYTVRAESGSGNFIVYDSAGWLEVNEILGGEWGVDDVTFTLADGDEIEIMGITVIFEEAD</sequence>
<keyword evidence="3" id="KW-1185">Reference proteome</keyword>